<dbReference type="SMART" id="SM01152">
    <property type="entry name" value="DUF167"/>
    <property type="match status" value="1"/>
</dbReference>
<evidence type="ECO:0000313" key="4">
    <source>
        <dbReference type="Proteomes" id="UP000094243"/>
    </source>
</evidence>
<proteinExistence type="inferred from homology"/>
<comment type="caution">
    <text evidence="3">The sequence shown here is derived from an EMBL/GenBank/DDBJ whole genome shotgun (WGS) entry which is preliminary data.</text>
</comment>
<evidence type="ECO:0000313" key="3">
    <source>
        <dbReference type="EMBL" id="ODQ86632.1"/>
    </source>
</evidence>
<evidence type="ECO:0000256" key="1">
    <source>
        <dbReference type="ARBA" id="ARBA00010364"/>
    </source>
</evidence>
<comment type="similarity">
    <text evidence="1 2">Belongs to the UPF0235 family.</text>
</comment>
<dbReference type="EMBL" id="MIGZ01000138">
    <property type="protein sequence ID" value="ODQ86632.1"/>
    <property type="molecule type" value="Genomic_DNA"/>
</dbReference>
<dbReference type="OrthoDB" id="9801878at2"/>
<dbReference type="InterPro" id="IPR036591">
    <property type="entry name" value="YggU-like_sf"/>
</dbReference>
<reference evidence="4" key="1">
    <citation type="submission" date="2016-09" db="EMBL/GenBank/DDBJ databases">
        <authorList>
            <person name="Greninger A.L."/>
            <person name="Jerome K.R."/>
            <person name="Mcnair B."/>
            <person name="Wallis C."/>
            <person name="Fang F."/>
        </authorList>
    </citation>
    <scope>NUCLEOTIDE SEQUENCE [LARGE SCALE GENOMIC DNA]</scope>
    <source>
        <strain evidence="4">M7</strain>
    </source>
</reference>
<dbReference type="InterPro" id="IPR003746">
    <property type="entry name" value="DUF167"/>
</dbReference>
<dbReference type="AlphaFoldDB" id="A0A1E3RB70"/>
<dbReference type="Proteomes" id="UP000094243">
    <property type="component" value="Unassembled WGS sequence"/>
</dbReference>
<keyword evidence="4" id="KW-1185">Reference proteome</keyword>
<dbReference type="NCBIfam" id="TIGR00251">
    <property type="entry name" value="DUF167 family protein"/>
    <property type="match status" value="1"/>
</dbReference>
<dbReference type="HAMAP" id="MF_00634">
    <property type="entry name" value="UPF0235"/>
    <property type="match status" value="1"/>
</dbReference>
<organism evidence="3 4">
    <name type="scientific">Mycolicibacterium holsaticum</name>
    <dbReference type="NCBI Taxonomy" id="152142"/>
    <lineage>
        <taxon>Bacteria</taxon>
        <taxon>Bacillati</taxon>
        <taxon>Actinomycetota</taxon>
        <taxon>Actinomycetes</taxon>
        <taxon>Mycobacteriales</taxon>
        <taxon>Mycobacteriaceae</taxon>
        <taxon>Mycolicibacterium</taxon>
    </lineage>
</organism>
<dbReference type="SUPFAM" id="SSF69786">
    <property type="entry name" value="YggU-like"/>
    <property type="match status" value="1"/>
</dbReference>
<sequence>MGPAGDTPGCGASSRTLVVRVKPGSRKGPLVEVGDDGSLTIYVPERAVDGKANAAVAKVLARHLDVAPSRVRLVSGQTARVKRFRID</sequence>
<evidence type="ECO:0000256" key="2">
    <source>
        <dbReference type="HAMAP-Rule" id="MF_00634"/>
    </source>
</evidence>
<protein>
    <recommendedName>
        <fullName evidence="2">UPF0235 protein BHQ17_20110</fullName>
    </recommendedName>
</protein>
<gene>
    <name evidence="3" type="ORF">BHQ17_20110</name>
</gene>
<dbReference type="Gene3D" id="3.30.1200.10">
    <property type="entry name" value="YggU-like"/>
    <property type="match status" value="1"/>
</dbReference>
<accession>A0A1E3RB70</accession>
<dbReference type="RefSeq" id="WP_069406881.1">
    <property type="nucleotide sequence ID" value="NZ_JBHRZJ010000017.1"/>
</dbReference>
<name>A0A1E3RB70_9MYCO</name>
<dbReference type="Pfam" id="PF02594">
    <property type="entry name" value="DUF167"/>
    <property type="match status" value="1"/>
</dbReference>